<sequence length="338" mass="38507">MESFQGSRIPKETSLEDLETSKQQRKKVRNLPQAVGYTLRSTVGSAPGREESNKPTVDGRSNLPSLVGFWPKSCLKVRLAIHGKARPTIDDSYFILHIVPCSSIVPTQAFKGSSRRTLVLGEGDPQERLRRIIPCGIREKLSLSYRREYEEYHEGNDHGAHTHDGYNFDAYGRNDCEESWRYLKSMNVFLWDGSYVGESMVKKDNSLVELNVVGFALEFDRNSLQYVFTITSTRGRRHTMEFEGLGKNVFKAHLCDLVKTGFGNGFFELKLKNLVERHLVYSSTSVDFLFKDEALNEIIVQNTKSCVKIENQSLGATLLYSLTFKEIGFEDELFQMRG</sequence>
<reference evidence="2" key="1">
    <citation type="journal article" date="2023" name="Nat. Plants">
        <title>Single-cell RNA sequencing provides a high-resolution roadmap for understanding the multicellular compartmentation of specialized metabolism.</title>
        <authorList>
            <person name="Sun S."/>
            <person name="Shen X."/>
            <person name="Li Y."/>
            <person name="Li Y."/>
            <person name="Wang S."/>
            <person name="Li R."/>
            <person name="Zhang H."/>
            <person name="Shen G."/>
            <person name="Guo B."/>
            <person name="Wei J."/>
            <person name="Xu J."/>
            <person name="St-Pierre B."/>
            <person name="Chen S."/>
            <person name="Sun C."/>
        </authorList>
    </citation>
    <scope>NUCLEOTIDE SEQUENCE [LARGE SCALE GENOMIC DNA]</scope>
</reference>
<organism evidence="1 2">
    <name type="scientific">Catharanthus roseus</name>
    <name type="common">Madagascar periwinkle</name>
    <name type="synonym">Vinca rosea</name>
    <dbReference type="NCBI Taxonomy" id="4058"/>
    <lineage>
        <taxon>Eukaryota</taxon>
        <taxon>Viridiplantae</taxon>
        <taxon>Streptophyta</taxon>
        <taxon>Embryophyta</taxon>
        <taxon>Tracheophyta</taxon>
        <taxon>Spermatophyta</taxon>
        <taxon>Magnoliopsida</taxon>
        <taxon>eudicotyledons</taxon>
        <taxon>Gunneridae</taxon>
        <taxon>Pentapetalae</taxon>
        <taxon>asterids</taxon>
        <taxon>lamiids</taxon>
        <taxon>Gentianales</taxon>
        <taxon>Apocynaceae</taxon>
        <taxon>Rauvolfioideae</taxon>
        <taxon>Vinceae</taxon>
        <taxon>Catharanthinae</taxon>
        <taxon>Catharanthus</taxon>
    </lineage>
</organism>
<dbReference type="EMBL" id="CM044707">
    <property type="protein sequence ID" value="KAI5652264.1"/>
    <property type="molecule type" value="Genomic_DNA"/>
</dbReference>
<comment type="caution">
    <text evidence="1">The sequence shown here is derived from an EMBL/GenBank/DDBJ whole genome shotgun (WGS) entry which is preliminary data.</text>
</comment>
<evidence type="ECO:0000313" key="2">
    <source>
        <dbReference type="Proteomes" id="UP001060085"/>
    </source>
</evidence>
<gene>
    <name evidence="1" type="ORF">M9H77_29451</name>
</gene>
<name>A0ACB9ZV88_CATRO</name>
<accession>A0ACB9ZV88</accession>
<evidence type="ECO:0000313" key="1">
    <source>
        <dbReference type="EMBL" id="KAI5652264.1"/>
    </source>
</evidence>
<proteinExistence type="predicted"/>
<protein>
    <submittedName>
        <fullName evidence="1">Uncharacterized protein</fullName>
    </submittedName>
</protein>
<keyword evidence="2" id="KW-1185">Reference proteome</keyword>
<dbReference type="Proteomes" id="UP001060085">
    <property type="component" value="Linkage Group LG07"/>
</dbReference>